<keyword evidence="3" id="KW-1185">Reference proteome</keyword>
<dbReference type="Proteomes" id="UP001283361">
    <property type="component" value="Unassembled WGS sequence"/>
</dbReference>
<feature type="compositionally biased region" description="Basic and acidic residues" evidence="1">
    <location>
        <begin position="23"/>
        <end position="35"/>
    </location>
</feature>
<name>A0AAE1AP01_9GAST</name>
<accession>A0AAE1AP01</accession>
<dbReference type="EMBL" id="JAWDGP010001480">
    <property type="protein sequence ID" value="KAK3791208.1"/>
    <property type="molecule type" value="Genomic_DNA"/>
</dbReference>
<protein>
    <submittedName>
        <fullName evidence="2">Uncharacterized protein</fullName>
    </submittedName>
</protein>
<comment type="caution">
    <text evidence="2">The sequence shown here is derived from an EMBL/GenBank/DDBJ whole genome shotgun (WGS) entry which is preliminary data.</text>
</comment>
<feature type="compositionally biased region" description="Polar residues" evidence="1">
    <location>
        <begin position="1"/>
        <end position="21"/>
    </location>
</feature>
<gene>
    <name evidence="2" type="ORF">RRG08_047116</name>
</gene>
<feature type="region of interest" description="Disordered" evidence="1">
    <location>
        <begin position="1"/>
        <end position="35"/>
    </location>
</feature>
<sequence>MPDSTSYELGSSTGAPAQSTENGDEKPQSHTSQPEEERWLWAEACMLLWTLSKRASIPARSLVLVTCFRVDPPCVSADVPV</sequence>
<dbReference type="AlphaFoldDB" id="A0AAE1AP01"/>
<evidence type="ECO:0000313" key="2">
    <source>
        <dbReference type="EMBL" id="KAK3791208.1"/>
    </source>
</evidence>
<organism evidence="2 3">
    <name type="scientific">Elysia crispata</name>
    <name type="common">lettuce slug</name>
    <dbReference type="NCBI Taxonomy" id="231223"/>
    <lineage>
        <taxon>Eukaryota</taxon>
        <taxon>Metazoa</taxon>
        <taxon>Spiralia</taxon>
        <taxon>Lophotrochozoa</taxon>
        <taxon>Mollusca</taxon>
        <taxon>Gastropoda</taxon>
        <taxon>Heterobranchia</taxon>
        <taxon>Euthyneura</taxon>
        <taxon>Panpulmonata</taxon>
        <taxon>Sacoglossa</taxon>
        <taxon>Placobranchoidea</taxon>
        <taxon>Plakobranchidae</taxon>
        <taxon>Elysia</taxon>
    </lineage>
</organism>
<evidence type="ECO:0000256" key="1">
    <source>
        <dbReference type="SAM" id="MobiDB-lite"/>
    </source>
</evidence>
<evidence type="ECO:0000313" key="3">
    <source>
        <dbReference type="Proteomes" id="UP001283361"/>
    </source>
</evidence>
<proteinExistence type="predicted"/>
<reference evidence="2" key="1">
    <citation type="journal article" date="2023" name="G3 (Bethesda)">
        <title>A reference genome for the long-term kleptoplast-retaining sea slug Elysia crispata morphotype clarki.</title>
        <authorList>
            <person name="Eastman K.E."/>
            <person name="Pendleton A.L."/>
            <person name="Shaikh M.A."/>
            <person name="Suttiyut T."/>
            <person name="Ogas R."/>
            <person name="Tomko P."/>
            <person name="Gavelis G."/>
            <person name="Widhalm J.R."/>
            <person name="Wisecaver J.H."/>
        </authorList>
    </citation>
    <scope>NUCLEOTIDE SEQUENCE</scope>
    <source>
        <strain evidence="2">ECLA1</strain>
    </source>
</reference>